<keyword evidence="9" id="KW-1185">Reference proteome</keyword>
<evidence type="ECO:0000313" key="8">
    <source>
        <dbReference type="EMBL" id="WAR21905.1"/>
    </source>
</evidence>
<dbReference type="Gene3D" id="1.20.1050.130">
    <property type="match status" value="1"/>
</dbReference>
<dbReference type="InterPro" id="IPR042360">
    <property type="entry name" value="AIMP2"/>
</dbReference>
<feature type="compositionally biased region" description="Basic and acidic residues" evidence="6">
    <location>
        <begin position="337"/>
        <end position="349"/>
    </location>
</feature>
<evidence type="ECO:0000313" key="9">
    <source>
        <dbReference type="Proteomes" id="UP001164746"/>
    </source>
</evidence>
<evidence type="ECO:0000256" key="5">
    <source>
        <dbReference type="ARBA" id="ARBA00023242"/>
    </source>
</evidence>
<sequence>MAAKSQNRVSAKGSKSGGSGSSLSAKSDSKGNRKKVTLEDEEEEKESLAFKVLTAEQTNELLGFNVLQIQDKLKEIFNLGNYTINLTDAAVLDYYTAAVYWGIQQKFTAQQLSGFFTVMHKLLDNVREKHLSLVDNTMEFNKLFAGIGVEEVKSAGLDFFNLEHVRAISEYVYSSLFQQYRLYLYMFTHSQAEEIIGTDLEVEVAKAADLPFPPPLDEGVEEMIYTEQLFTFTSKIGYVMRWLLPKKPSNEIKTKEKDQPRALSSKQRPRSRAGTSKSPPSRGGSARFRASTLKSPQSRGGSPRVRGSSPKSPKRRSTSRGSGSRSPISPAKGSVKPPEEEPDPTHELEDQVSTSDLFAQLTSQDVREVIESVTMEMLGNLQSEIGLKLQDKEMKPFYEPQRKVELPDVMYKVKNFHEETSSNSADISSMDPVLALEMRQEKILTRLGELRQTLDQLKSRYAVTDTTPPPSKPGKATKVAAAVKSTSAVAIKSPIGKGIHDIVIYADPARPPLALFVLFEMLKQKYTVLATSYTHSSLTGIDLRFSDVIRSGSQVTRGNHQLALSVVWKKVENGPELMVSPAKQSVITGEVNIARYLNRLISPDFDTSDITMATMADEWLDNTDLQLMNGNSKQRNAFSQWVIGNTFSVVDAVVWSALINTDLAVTAPENVQKWGQRLASLPAFKPVNSLQ</sequence>
<organism evidence="8 9">
    <name type="scientific">Mya arenaria</name>
    <name type="common">Soft-shell clam</name>
    <dbReference type="NCBI Taxonomy" id="6604"/>
    <lineage>
        <taxon>Eukaryota</taxon>
        <taxon>Metazoa</taxon>
        <taxon>Spiralia</taxon>
        <taxon>Lophotrochozoa</taxon>
        <taxon>Mollusca</taxon>
        <taxon>Bivalvia</taxon>
        <taxon>Autobranchia</taxon>
        <taxon>Heteroconchia</taxon>
        <taxon>Euheterodonta</taxon>
        <taxon>Imparidentia</taxon>
        <taxon>Neoheterodontei</taxon>
        <taxon>Myida</taxon>
        <taxon>Myoidea</taxon>
        <taxon>Myidae</taxon>
        <taxon>Mya</taxon>
    </lineage>
</organism>
<evidence type="ECO:0000256" key="2">
    <source>
        <dbReference type="ARBA" id="ARBA00004514"/>
    </source>
</evidence>
<dbReference type="EMBL" id="CP111023">
    <property type="protein sequence ID" value="WAR21905.1"/>
    <property type="molecule type" value="Genomic_DNA"/>
</dbReference>
<evidence type="ECO:0000259" key="7">
    <source>
        <dbReference type="Pfam" id="PF18569"/>
    </source>
</evidence>
<dbReference type="PANTHER" id="PTHR13438:SF2">
    <property type="entry name" value="AMINOACYL TRNA SYNTHASE COMPLEX-INTERACTING MULTIFUNCTIONAL PROTEIN 2"/>
    <property type="match status" value="1"/>
</dbReference>
<dbReference type="InterPro" id="IPR041503">
    <property type="entry name" value="AIMP2_thioredoxin"/>
</dbReference>
<evidence type="ECO:0000256" key="1">
    <source>
        <dbReference type="ARBA" id="ARBA00004123"/>
    </source>
</evidence>
<evidence type="ECO:0000256" key="6">
    <source>
        <dbReference type="SAM" id="MobiDB-lite"/>
    </source>
</evidence>
<keyword evidence="5" id="KW-0539">Nucleus</keyword>
<dbReference type="PANTHER" id="PTHR13438">
    <property type="entry name" value="AMINOACYL TRNA SYNTHASE COMPLEX-INTERACTING MULTIFUNCTIONAL PROTEIN"/>
    <property type="match status" value="1"/>
</dbReference>
<feature type="region of interest" description="Disordered" evidence="6">
    <location>
        <begin position="250"/>
        <end position="350"/>
    </location>
</feature>
<comment type="subcellular location">
    <subcellularLocation>
        <location evidence="2">Cytoplasm</location>
        <location evidence="2">Cytosol</location>
    </subcellularLocation>
    <subcellularLocation>
        <location evidence="1">Nucleus</location>
    </subcellularLocation>
</comment>
<accession>A0ABY7FI77</accession>
<keyword evidence="3" id="KW-0963">Cytoplasm</keyword>
<name>A0ABY7FI77_MYAAR</name>
<dbReference type="InterPro" id="IPR036282">
    <property type="entry name" value="Glutathione-S-Trfase_C_sf"/>
</dbReference>
<gene>
    <name evidence="8" type="ORF">MAR_015879</name>
</gene>
<feature type="compositionally biased region" description="Low complexity" evidence="6">
    <location>
        <begin position="295"/>
        <end position="311"/>
    </location>
</feature>
<protein>
    <submittedName>
        <fullName evidence="8">AIMP2-like protein</fullName>
    </submittedName>
</protein>
<dbReference type="Proteomes" id="UP001164746">
    <property type="component" value="Chromosome 12"/>
</dbReference>
<keyword evidence="4" id="KW-0648">Protein biosynthesis</keyword>
<dbReference type="SUPFAM" id="SSF47616">
    <property type="entry name" value="GST C-terminal domain-like"/>
    <property type="match status" value="1"/>
</dbReference>
<feature type="domain" description="AIMP2 thioredoxin-like" evidence="7">
    <location>
        <begin position="499"/>
        <end position="587"/>
    </location>
</feature>
<proteinExistence type="predicted"/>
<dbReference type="Pfam" id="PF14769">
    <property type="entry name" value="CLAMP"/>
    <property type="match status" value="1"/>
</dbReference>
<evidence type="ECO:0000256" key="3">
    <source>
        <dbReference type="ARBA" id="ARBA00022490"/>
    </source>
</evidence>
<evidence type="ECO:0000256" key="4">
    <source>
        <dbReference type="ARBA" id="ARBA00022917"/>
    </source>
</evidence>
<reference evidence="8" key="1">
    <citation type="submission" date="2022-11" db="EMBL/GenBank/DDBJ databases">
        <title>Centuries of genome instability and evolution in soft-shell clam transmissible cancer (bioRxiv).</title>
        <authorList>
            <person name="Hart S.F.M."/>
            <person name="Yonemitsu M.A."/>
            <person name="Giersch R.M."/>
            <person name="Beal B.F."/>
            <person name="Arriagada G."/>
            <person name="Davis B.W."/>
            <person name="Ostrander E.A."/>
            <person name="Goff S.P."/>
            <person name="Metzger M.J."/>
        </authorList>
    </citation>
    <scope>NUCLEOTIDE SEQUENCE</scope>
    <source>
        <strain evidence="8">MELC-2E11</strain>
        <tissue evidence="8">Siphon/mantle</tissue>
    </source>
</reference>
<dbReference type="Pfam" id="PF18569">
    <property type="entry name" value="Thioredoxin_16"/>
    <property type="match status" value="1"/>
</dbReference>
<feature type="compositionally biased region" description="Low complexity" evidence="6">
    <location>
        <begin position="319"/>
        <end position="330"/>
    </location>
</feature>
<dbReference type="InterPro" id="IPR032727">
    <property type="entry name" value="CLAMP"/>
</dbReference>
<feature type="compositionally biased region" description="Basic and acidic residues" evidence="6">
    <location>
        <begin position="250"/>
        <end position="260"/>
    </location>
</feature>
<feature type="region of interest" description="Disordered" evidence="6">
    <location>
        <begin position="1"/>
        <end position="41"/>
    </location>
</feature>